<name>Q13F72_RHOPS</name>
<dbReference type="KEGG" id="rpd:RPD_0027"/>
<sequence length="597" mass="64194">MLPTSPHRNVGEGAIGFLMRLGETHGVRKFCDMLRDLGIRRFDLSQGIGVDRVARAAMVARAALQFDSGTRTRQGVMLRGELLRPRQWSVHAGRRGCPACFAGDRDGTVLPRQWHRAWWDIRAVTVCPLHGLLLIDACPRCGVPLDFKVNAIGQCRNGHPLWDSSPERVTGFAGDEYIVGRLVGSDRIPNSLLDAGRLGEAIDALDLVGRCVLAGHHTGGSGGLRRHVVLAAGFECFIDWPAAFDPLLDGLLRSSKQGVGKWGAAAAYGPLHYGLQELGCGRIAMEMKAHLRRHAAANGVSISKPVFGTVPNVTGIYSVRHAARRFGMGFEGTRTLLAREGVVPEETRRGTPIRISTAVVDRLATERSLTVGLGRLADHLALGRGQTRRLVGAGFLGDRRPRPSLADADAMLAKLCIGAPANWDRSETASLPDACRSARCSIEVAVRSILAGAPDVKGYRPGAGLRGIFVRVSDLRAVGKLSRGRLTLADAAAALRVKWETARALAADGLLVTADDGVHPSALDNFQRDFIAAADLAKVARVRSQSLIKQLSGMGVSPAAGPPNCRQVFYRRSSLRAVRALRRKLPGVYARALGQSR</sequence>
<organism evidence="2 3">
    <name type="scientific">Rhodopseudomonas palustris (strain BisB5)</name>
    <dbReference type="NCBI Taxonomy" id="316057"/>
    <lineage>
        <taxon>Bacteria</taxon>
        <taxon>Pseudomonadati</taxon>
        <taxon>Pseudomonadota</taxon>
        <taxon>Alphaproteobacteria</taxon>
        <taxon>Hyphomicrobiales</taxon>
        <taxon>Nitrobacteraceae</taxon>
        <taxon>Rhodopseudomonas</taxon>
    </lineage>
</organism>
<accession>Q13F72</accession>
<dbReference type="Proteomes" id="UP000001818">
    <property type="component" value="Chromosome"/>
</dbReference>
<dbReference type="eggNOG" id="ENOG50332W9">
    <property type="taxonomic scope" value="Bacteria"/>
</dbReference>
<feature type="domain" description="TniQ" evidence="1">
    <location>
        <begin position="6"/>
        <end position="134"/>
    </location>
</feature>
<reference evidence="2 3" key="1">
    <citation type="submission" date="2006-03" db="EMBL/GenBank/DDBJ databases">
        <title>Complete sequence of Rhodopseudomonas palustris BisB5.</title>
        <authorList>
            <consortium name="US DOE Joint Genome Institute"/>
            <person name="Copeland A."/>
            <person name="Lucas S."/>
            <person name="Lapidus A."/>
            <person name="Barry K."/>
            <person name="Detter J.C."/>
            <person name="Glavina del Rio T."/>
            <person name="Hammon N."/>
            <person name="Israni S."/>
            <person name="Dalin E."/>
            <person name="Tice H."/>
            <person name="Pitluck S."/>
            <person name="Chain P."/>
            <person name="Malfatti S."/>
            <person name="Shin M."/>
            <person name="Vergez L."/>
            <person name="Schmutz J."/>
            <person name="Larimer F."/>
            <person name="Land M."/>
            <person name="Hauser L."/>
            <person name="Pelletier D.A."/>
            <person name="Kyrpides N."/>
            <person name="Lykidis A."/>
            <person name="Oda Y."/>
            <person name="Harwood C.S."/>
            <person name="Richardson P."/>
        </authorList>
    </citation>
    <scope>NUCLEOTIDE SEQUENCE [LARGE SCALE GENOMIC DNA]</scope>
    <source>
        <strain evidence="2 3">BisB5</strain>
    </source>
</reference>
<dbReference type="STRING" id="316057.RPD_0027"/>
<proteinExistence type="predicted"/>
<protein>
    <recommendedName>
        <fullName evidence="1">TniQ domain-containing protein</fullName>
    </recommendedName>
</protein>
<gene>
    <name evidence="2" type="ordered locus">RPD_0027</name>
</gene>
<dbReference type="AlphaFoldDB" id="Q13F72"/>
<dbReference type="Pfam" id="PF06527">
    <property type="entry name" value="TniQ"/>
    <property type="match status" value="1"/>
</dbReference>
<evidence type="ECO:0000313" key="2">
    <source>
        <dbReference type="EMBL" id="ABE37267.1"/>
    </source>
</evidence>
<dbReference type="HOGENOM" id="CLU_414937_0_0_5"/>
<dbReference type="InterPro" id="IPR009492">
    <property type="entry name" value="TniQ"/>
</dbReference>
<evidence type="ECO:0000259" key="1">
    <source>
        <dbReference type="Pfam" id="PF06527"/>
    </source>
</evidence>
<evidence type="ECO:0000313" key="3">
    <source>
        <dbReference type="Proteomes" id="UP000001818"/>
    </source>
</evidence>
<dbReference type="EMBL" id="CP000283">
    <property type="protein sequence ID" value="ABE37267.1"/>
    <property type="molecule type" value="Genomic_DNA"/>
</dbReference>